<dbReference type="EC" id="6.1.1.7" evidence="12"/>
<comment type="cofactor">
    <cofactor evidence="12">
        <name>Zn(2+)</name>
        <dbReference type="ChEBI" id="CHEBI:29105"/>
    </cofactor>
    <text evidence="12">Binds 1 zinc ion per subunit.</text>
</comment>
<dbReference type="InterPro" id="IPR018164">
    <property type="entry name" value="Ala-tRNA-synth_IIc_N"/>
</dbReference>
<keyword evidence="11 12" id="KW-0030">Aminoacyl-tRNA synthetase</keyword>
<dbReference type="GO" id="GO:0004813">
    <property type="term" value="F:alanine-tRNA ligase activity"/>
    <property type="evidence" value="ECO:0007669"/>
    <property type="project" value="UniProtKB-UniRule"/>
</dbReference>
<protein>
    <recommendedName>
        <fullName evidence="12">Alanine--tRNA ligase</fullName>
        <ecNumber evidence="12">6.1.1.7</ecNumber>
    </recommendedName>
    <alternativeName>
        <fullName evidence="12">Alanyl-tRNA synthetase</fullName>
        <shortName evidence="12">AlaRS</shortName>
    </alternativeName>
</protein>
<dbReference type="FunFam" id="3.30.930.10:FF:000004">
    <property type="entry name" value="Alanine--tRNA ligase"/>
    <property type="match status" value="1"/>
</dbReference>
<evidence type="ECO:0000256" key="8">
    <source>
        <dbReference type="ARBA" id="ARBA00022840"/>
    </source>
</evidence>
<evidence type="ECO:0000313" key="15">
    <source>
        <dbReference type="Proteomes" id="UP000237351"/>
    </source>
</evidence>
<dbReference type="STRING" id="1414854.GQ61_04460"/>
<dbReference type="SUPFAM" id="SSF55681">
    <property type="entry name" value="Class II aaRS and biotin synthetases"/>
    <property type="match status" value="1"/>
</dbReference>
<evidence type="ECO:0000256" key="7">
    <source>
        <dbReference type="ARBA" id="ARBA00022833"/>
    </source>
</evidence>
<dbReference type="GO" id="GO:0002161">
    <property type="term" value="F:aminoacyl-tRNA deacylase activity"/>
    <property type="evidence" value="ECO:0007669"/>
    <property type="project" value="TreeGrafter"/>
</dbReference>
<feature type="binding site" evidence="12">
    <location>
        <position position="677"/>
    </location>
    <ligand>
        <name>Zn(2+)</name>
        <dbReference type="ChEBI" id="CHEBI:29105"/>
    </ligand>
</feature>
<dbReference type="Gene3D" id="3.10.310.40">
    <property type="match status" value="1"/>
</dbReference>
<dbReference type="SMART" id="SM00863">
    <property type="entry name" value="tRNA_SAD"/>
    <property type="match status" value="1"/>
</dbReference>
<feature type="binding site" evidence="12">
    <location>
        <position position="681"/>
    </location>
    <ligand>
        <name>Zn(2+)</name>
        <dbReference type="ChEBI" id="CHEBI:29105"/>
    </ligand>
</feature>
<keyword evidence="5 12" id="KW-0479">Metal-binding</keyword>
<dbReference type="Gene3D" id="3.30.980.10">
    <property type="entry name" value="Threonyl-trna Synthetase, Chain A, domain 2"/>
    <property type="match status" value="1"/>
</dbReference>
<evidence type="ECO:0000256" key="2">
    <source>
        <dbReference type="ARBA" id="ARBA00008226"/>
    </source>
</evidence>
<dbReference type="Pfam" id="PF02272">
    <property type="entry name" value="DHHA1"/>
    <property type="match status" value="1"/>
</dbReference>
<dbReference type="Pfam" id="PF01411">
    <property type="entry name" value="tRNA-synt_2c"/>
    <property type="match status" value="1"/>
</dbReference>
<dbReference type="InterPro" id="IPR018165">
    <property type="entry name" value="Ala-tRNA-synth_IIc_core"/>
</dbReference>
<dbReference type="GO" id="GO:0045892">
    <property type="term" value="P:negative regulation of DNA-templated transcription"/>
    <property type="evidence" value="ECO:0007669"/>
    <property type="project" value="TreeGrafter"/>
</dbReference>
<comment type="subcellular location">
    <subcellularLocation>
        <location evidence="1 12">Cytoplasm</location>
    </subcellularLocation>
</comment>
<dbReference type="AlphaFoldDB" id="A0A1W6N474"/>
<dbReference type="PANTHER" id="PTHR11777:SF9">
    <property type="entry name" value="ALANINE--TRNA LIGASE, CYTOPLASMIC"/>
    <property type="match status" value="1"/>
</dbReference>
<comment type="catalytic activity">
    <reaction evidence="12">
        <text>tRNA(Ala) + L-alanine + ATP = L-alanyl-tRNA(Ala) + AMP + diphosphate</text>
        <dbReference type="Rhea" id="RHEA:12540"/>
        <dbReference type="Rhea" id="RHEA-COMP:9657"/>
        <dbReference type="Rhea" id="RHEA-COMP:9923"/>
        <dbReference type="ChEBI" id="CHEBI:30616"/>
        <dbReference type="ChEBI" id="CHEBI:33019"/>
        <dbReference type="ChEBI" id="CHEBI:57972"/>
        <dbReference type="ChEBI" id="CHEBI:78442"/>
        <dbReference type="ChEBI" id="CHEBI:78497"/>
        <dbReference type="ChEBI" id="CHEBI:456215"/>
        <dbReference type="EC" id="6.1.1.7"/>
    </reaction>
</comment>
<dbReference type="OrthoDB" id="9803884at2"/>
<evidence type="ECO:0000256" key="11">
    <source>
        <dbReference type="ARBA" id="ARBA00023146"/>
    </source>
</evidence>
<keyword evidence="9 12" id="KW-0694">RNA-binding</keyword>
<dbReference type="FunFam" id="2.40.30.130:FF:000001">
    <property type="entry name" value="Alanine--tRNA ligase"/>
    <property type="match status" value="1"/>
</dbReference>
<dbReference type="HAMAP" id="MF_00036_B">
    <property type="entry name" value="Ala_tRNA_synth_B"/>
    <property type="match status" value="1"/>
</dbReference>
<keyword evidence="15" id="KW-1185">Reference proteome</keyword>
<dbReference type="EMBL" id="CP008743">
    <property type="protein sequence ID" value="ARN84680.1"/>
    <property type="molecule type" value="Genomic_DNA"/>
</dbReference>
<dbReference type="Proteomes" id="UP000237351">
    <property type="component" value="Chromosome"/>
</dbReference>
<keyword evidence="4 12" id="KW-0436">Ligase</keyword>
<accession>A0A1W6N474</accession>
<evidence type="ECO:0000256" key="12">
    <source>
        <dbReference type="HAMAP-Rule" id="MF_00036"/>
    </source>
</evidence>
<name>A0A1W6N474_9PROT</name>
<feature type="binding site" evidence="12">
    <location>
        <position position="573"/>
    </location>
    <ligand>
        <name>Zn(2+)</name>
        <dbReference type="ChEBI" id="CHEBI:29105"/>
    </ligand>
</feature>
<dbReference type="Gene3D" id="3.30.54.20">
    <property type="match status" value="1"/>
</dbReference>
<dbReference type="GO" id="GO:0006419">
    <property type="term" value="P:alanyl-tRNA aminoacylation"/>
    <property type="evidence" value="ECO:0007669"/>
    <property type="project" value="UniProtKB-UniRule"/>
</dbReference>
<evidence type="ECO:0000256" key="3">
    <source>
        <dbReference type="ARBA" id="ARBA00022555"/>
    </source>
</evidence>
<dbReference type="InterPro" id="IPR018163">
    <property type="entry name" value="Thr/Ala-tRNA-synth_IIc_edit"/>
</dbReference>
<comment type="domain">
    <text evidence="12">Consists of three domains; the N-terminal catalytic domain, the editing domain and the C-terminal C-Ala domain. The editing domain removes incorrectly charged amino acids, while the C-Ala domain, along with tRNA(Ala), serves as a bridge to cooperatively bring together the editing and aminoacylation centers thus stimulating deacylation of misacylated tRNAs.</text>
</comment>
<evidence type="ECO:0000259" key="13">
    <source>
        <dbReference type="PROSITE" id="PS50860"/>
    </source>
</evidence>
<evidence type="ECO:0000313" key="14">
    <source>
        <dbReference type="EMBL" id="ARN84680.1"/>
    </source>
</evidence>
<keyword evidence="12" id="KW-0963">Cytoplasm</keyword>
<feature type="domain" description="Alanyl-transfer RNA synthetases family profile" evidence="13">
    <location>
        <begin position="2"/>
        <end position="720"/>
    </location>
</feature>
<dbReference type="Pfam" id="PF07973">
    <property type="entry name" value="tRNA_SAD"/>
    <property type="match status" value="1"/>
</dbReference>
<dbReference type="PANTHER" id="PTHR11777">
    <property type="entry name" value="ALANYL-TRNA SYNTHETASE"/>
    <property type="match status" value="1"/>
</dbReference>
<keyword evidence="3 12" id="KW-0820">tRNA-binding</keyword>
<dbReference type="SUPFAM" id="SSF101353">
    <property type="entry name" value="Putative anticodon-binding domain of alanyl-tRNA synthetase (AlaRS)"/>
    <property type="match status" value="1"/>
</dbReference>
<dbReference type="GO" id="GO:0005829">
    <property type="term" value="C:cytosol"/>
    <property type="evidence" value="ECO:0007669"/>
    <property type="project" value="TreeGrafter"/>
</dbReference>
<reference evidence="14 15" key="1">
    <citation type="submission" date="2014-06" db="EMBL/GenBank/DDBJ databases">
        <title>The genome of the endonuclear symbiont Nucleicultrix amoebiphila.</title>
        <authorList>
            <person name="Schulz F."/>
            <person name="Horn M."/>
        </authorList>
    </citation>
    <scope>NUCLEOTIDE SEQUENCE [LARGE SCALE GENOMIC DNA]</scope>
    <source>
        <strain evidence="14 15">FS5</strain>
    </source>
</reference>
<evidence type="ECO:0000256" key="4">
    <source>
        <dbReference type="ARBA" id="ARBA00022598"/>
    </source>
</evidence>
<dbReference type="SUPFAM" id="SSF55186">
    <property type="entry name" value="ThrRS/AlaRS common domain"/>
    <property type="match status" value="1"/>
</dbReference>
<dbReference type="InterPro" id="IPR009000">
    <property type="entry name" value="Transl_B-barrel_sf"/>
</dbReference>
<proteinExistence type="inferred from homology"/>
<dbReference type="InterPro" id="IPR003156">
    <property type="entry name" value="DHHA1_dom"/>
</dbReference>
<dbReference type="InterPro" id="IPR050058">
    <property type="entry name" value="Ala-tRNA_ligase"/>
</dbReference>
<feature type="binding site" evidence="12">
    <location>
        <position position="569"/>
    </location>
    <ligand>
        <name>Zn(2+)</name>
        <dbReference type="ChEBI" id="CHEBI:29105"/>
    </ligand>
</feature>
<comment type="similarity">
    <text evidence="2 12">Belongs to the class-II aminoacyl-tRNA synthetase family.</text>
</comment>
<dbReference type="FunFam" id="3.10.310.40:FF:000001">
    <property type="entry name" value="Alanine--tRNA ligase"/>
    <property type="match status" value="1"/>
</dbReference>
<dbReference type="KEGG" id="naf:GQ61_04460"/>
<dbReference type="SUPFAM" id="SSF50447">
    <property type="entry name" value="Translation proteins"/>
    <property type="match status" value="1"/>
</dbReference>
<dbReference type="NCBIfam" id="TIGR00344">
    <property type="entry name" value="alaS"/>
    <property type="match status" value="1"/>
</dbReference>
<evidence type="ECO:0000256" key="6">
    <source>
        <dbReference type="ARBA" id="ARBA00022741"/>
    </source>
</evidence>
<keyword evidence="10 12" id="KW-0648">Protein biosynthesis</keyword>
<dbReference type="GO" id="GO:0005524">
    <property type="term" value="F:ATP binding"/>
    <property type="evidence" value="ECO:0007669"/>
    <property type="project" value="UniProtKB-UniRule"/>
</dbReference>
<dbReference type="FunFam" id="3.30.980.10:FF:000004">
    <property type="entry name" value="Alanine--tRNA ligase, cytoplasmic"/>
    <property type="match status" value="1"/>
</dbReference>
<dbReference type="RefSeq" id="WP_085784141.1">
    <property type="nucleotide sequence ID" value="NZ_CP008743.1"/>
</dbReference>
<dbReference type="InterPro" id="IPR018162">
    <property type="entry name" value="Ala-tRNA-ligase_IIc_anticod-bd"/>
</dbReference>
<dbReference type="FunFam" id="3.30.54.20:FF:000001">
    <property type="entry name" value="Alanine--tRNA ligase"/>
    <property type="match status" value="1"/>
</dbReference>
<dbReference type="GO" id="GO:0008270">
    <property type="term" value="F:zinc ion binding"/>
    <property type="evidence" value="ECO:0007669"/>
    <property type="project" value="UniProtKB-UniRule"/>
</dbReference>
<comment type="function">
    <text evidence="12">Catalyzes the attachment of alanine to tRNA(Ala) in a two-step reaction: alanine is first activated by ATP to form Ala-AMP and then transferred to the acceptor end of tRNA(Ala). Also edits incorrectly charged Ser-tRNA(Ala) and Gly-tRNA(Ala) via its editing domain.</text>
</comment>
<organism evidence="14 15">
    <name type="scientific">Candidatus Nucleicultrix amoebiphila FS5</name>
    <dbReference type="NCBI Taxonomy" id="1414854"/>
    <lineage>
        <taxon>Bacteria</taxon>
        <taxon>Pseudomonadati</taxon>
        <taxon>Pseudomonadota</taxon>
        <taxon>Alphaproteobacteria</taxon>
        <taxon>Holosporales</taxon>
        <taxon>Candidatus Nucleicultricaceae</taxon>
        <taxon>Candidatus Nucleicultrix</taxon>
    </lineage>
</organism>
<dbReference type="Gene3D" id="2.40.30.130">
    <property type="match status" value="1"/>
</dbReference>
<evidence type="ECO:0000256" key="9">
    <source>
        <dbReference type="ARBA" id="ARBA00022884"/>
    </source>
</evidence>
<dbReference type="InterPro" id="IPR012947">
    <property type="entry name" value="tRNA_SAD"/>
</dbReference>
<dbReference type="PROSITE" id="PS50860">
    <property type="entry name" value="AA_TRNA_LIGASE_II_ALA"/>
    <property type="match status" value="1"/>
</dbReference>
<dbReference type="InterPro" id="IPR023033">
    <property type="entry name" value="Ala_tRNA_ligase_euk/bac"/>
</dbReference>
<dbReference type="PRINTS" id="PR00980">
    <property type="entry name" value="TRNASYNTHALA"/>
</dbReference>
<dbReference type="InterPro" id="IPR045864">
    <property type="entry name" value="aa-tRNA-synth_II/BPL/LPL"/>
</dbReference>
<sequence>MWTTAKTRQFFLDYFSRNEHKIVPSSGLVPRNDPTLLFTNAGMVQFKNIFTGAEKSSFSRAATAQKCIRAGGKHNDLENVGHTARHHTFFEMLGNFSFGDYFKDRAIELAWNLVTKEFGIDAKRLLVTVYIDDDEAAKLWKKIAGLSDDRILRIAGSDNFWAMGETGPCGPCSEIFFDHGDKIQGGPPGTPEADGDRFVEIWNLVFMQYEDAADTEGAIKRLSLPKPSIDTGMGLERVSAVLQGVHDNYDIDLFKNIIQVIAEESKVAYQGPQTPSHRVIADHLRSTSFLVAEGVTPSNEGRGYVLRRIMRRAMRHAYLMGQEEPFIYRLVPTLINEMGEAYPELTQARAFITETIKLEEERFLKTLGRGLKLLEEESKGIAQNGSLAGAIAFKLYDTYGFPIDLTEDVLKSRGISVEMQGYEKAMEHQRQEARAAWVGSGEQKTDRIWFDVFEKTGPSEFLGYTTHEAQGIVQALVLDNKSVPRAQKGDMVHLISNQTPFYAESGGQVGDTGIILSEKKASFEVVDTFKRADGLFVHKGIVKDGSFEINDTVTLKVDAERRTLLRSNHSATHLLHAVLRKHLGTHVVQKGSLVAPDRLRFDFSYPTPLSKDLLQSIEDEVNFLIRRNTDTVTHVMSPEEAQHSGALALFGEKYGETVRVVFMGAGDQDKSYSIEFCGGTHVHHTGDIGYFKIISESGVAAGIRRIEALTGKSAEQFISQRLSILDHIATSLKVTPDKIIERIEALREEQKKLERSLKELREKRVTGGSDDGDIKIIAGIKLVSHVSDETPAGELKPIVDQLKKKVGSGVVVVGSSFEGKASIVVGITDDLTSKLDAVKFVRLVVPILGGKGGGGRPDLAQAGGPETSKISTAISAIEKALAEEK</sequence>
<dbReference type="CDD" id="cd00673">
    <property type="entry name" value="AlaRS_core"/>
    <property type="match status" value="1"/>
</dbReference>
<gene>
    <name evidence="12" type="primary">alaS</name>
    <name evidence="14" type="ORF">GQ61_04460</name>
</gene>
<evidence type="ECO:0000256" key="5">
    <source>
        <dbReference type="ARBA" id="ARBA00022723"/>
    </source>
</evidence>
<evidence type="ECO:0000256" key="1">
    <source>
        <dbReference type="ARBA" id="ARBA00004496"/>
    </source>
</evidence>
<evidence type="ECO:0000256" key="10">
    <source>
        <dbReference type="ARBA" id="ARBA00022917"/>
    </source>
</evidence>
<keyword evidence="7 12" id="KW-0862">Zinc</keyword>
<keyword evidence="8 12" id="KW-0067">ATP-binding</keyword>
<dbReference type="InterPro" id="IPR002318">
    <property type="entry name" value="Ala-tRNA-lgiase_IIc"/>
</dbReference>
<dbReference type="Gene3D" id="3.30.930.10">
    <property type="entry name" value="Bira Bifunctional Protein, Domain 2"/>
    <property type="match status" value="1"/>
</dbReference>
<dbReference type="Gene3D" id="6.10.250.550">
    <property type="match status" value="1"/>
</dbReference>
<keyword evidence="6 12" id="KW-0547">Nucleotide-binding</keyword>
<dbReference type="GO" id="GO:0000049">
    <property type="term" value="F:tRNA binding"/>
    <property type="evidence" value="ECO:0007669"/>
    <property type="project" value="UniProtKB-KW"/>
</dbReference>